<reference evidence="2 3" key="1">
    <citation type="submission" date="2020-08" db="EMBL/GenBank/DDBJ databases">
        <title>Genomic Encyclopedia of Type Strains, Phase IV (KMG-IV): sequencing the most valuable type-strain genomes for metagenomic binning, comparative biology and taxonomic classification.</title>
        <authorList>
            <person name="Goeker M."/>
        </authorList>
    </citation>
    <scope>NUCLEOTIDE SEQUENCE [LARGE SCALE GENOMIC DNA]</scope>
    <source>
        <strain evidence="2 3">DSM 11805</strain>
    </source>
</reference>
<sequence length="39" mass="4580">MSKDMSKEQRKQKNHNKREDESIPTQNDKKLKGPNKPSV</sequence>
<evidence type="ECO:0000313" key="3">
    <source>
        <dbReference type="Proteomes" id="UP000572212"/>
    </source>
</evidence>
<keyword evidence="3" id="KW-1185">Reference proteome</keyword>
<proteinExistence type="predicted"/>
<dbReference type="AlphaFoldDB" id="A0A841RIC3"/>
<evidence type="ECO:0000256" key="1">
    <source>
        <dbReference type="SAM" id="MobiDB-lite"/>
    </source>
</evidence>
<evidence type="ECO:0000313" key="2">
    <source>
        <dbReference type="EMBL" id="MBB6511617.1"/>
    </source>
</evidence>
<organism evidence="2 3">
    <name type="scientific">Gracilibacillus halotolerans</name>
    <dbReference type="NCBI Taxonomy" id="74386"/>
    <lineage>
        <taxon>Bacteria</taxon>
        <taxon>Bacillati</taxon>
        <taxon>Bacillota</taxon>
        <taxon>Bacilli</taxon>
        <taxon>Bacillales</taxon>
        <taxon>Bacillaceae</taxon>
        <taxon>Gracilibacillus</taxon>
    </lineage>
</organism>
<dbReference type="Proteomes" id="UP000572212">
    <property type="component" value="Unassembled WGS sequence"/>
</dbReference>
<comment type="caution">
    <text evidence="2">The sequence shown here is derived from an EMBL/GenBank/DDBJ whole genome shotgun (WGS) entry which is preliminary data.</text>
</comment>
<name>A0A841RIC3_9BACI</name>
<feature type="region of interest" description="Disordered" evidence="1">
    <location>
        <begin position="1"/>
        <end position="39"/>
    </location>
</feature>
<accession>A0A841RIC3</accession>
<evidence type="ECO:0008006" key="4">
    <source>
        <dbReference type="Google" id="ProtNLM"/>
    </source>
</evidence>
<gene>
    <name evidence="2" type="ORF">GGQ92_000384</name>
</gene>
<feature type="compositionally biased region" description="Basic and acidic residues" evidence="1">
    <location>
        <begin position="1"/>
        <end position="31"/>
    </location>
</feature>
<protein>
    <recommendedName>
        <fullName evidence="4">Spore protein</fullName>
    </recommendedName>
</protein>
<dbReference type="EMBL" id="JACHON010000001">
    <property type="protein sequence ID" value="MBB6511617.1"/>
    <property type="molecule type" value="Genomic_DNA"/>
</dbReference>